<reference evidence="3" key="1">
    <citation type="submission" date="2016-02" db="EMBL/GenBank/DDBJ databases">
        <title>Draft genome sequence of Microdochium bolleyi, a fungal endophyte of beachgrass.</title>
        <authorList>
            <consortium name="DOE Joint Genome Institute"/>
            <person name="David A.S."/>
            <person name="May G."/>
            <person name="Haridas S."/>
            <person name="Lim J."/>
            <person name="Wang M."/>
            <person name="Labutti K."/>
            <person name="Lipzen A."/>
            <person name="Barry K."/>
            <person name="Grigoriev I.V."/>
        </authorList>
    </citation>
    <scope>NUCLEOTIDE SEQUENCE [LARGE SCALE GENOMIC DNA]</scope>
    <source>
        <strain evidence="3">J235TASD1</strain>
    </source>
</reference>
<protein>
    <submittedName>
        <fullName evidence="2">Uncharacterized protein</fullName>
    </submittedName>
</protein>
<accession>A0A136JAY5</accession>
<proteinExistence type="predicted"/>
<organism evidence="2 3">
    <name type="scientific">Microdochium bolleyi</name>
    <dbReference type="NCBI Taxonomy" id="196109"/>
    <lineage>
        <taxon>Eukaryota</taxon>
        <taxon>Fungi</taxon>
        <taxon>Dikarya</taxon>
        <taxon>Ascomycota</taxon>
        <taxon>Pezizomycotina</taxon>
        <taxon>Sordariomycetes</taxon>
        <taxon>Xylariomycetidae</taxon>
        <taxon>Xylariales</taxon>
        <taxon>Microdochiaceae</taxon>
        <taxon>Microdochium</taxon>
    </lineage>
</organism>
<evidence type="ECO:0000313" key="2">
    <source>
        <dbReference type="EMBL" id="KXJ94302.1"/>
    </source>
</evidence>
<feature type="non-terminal residue" evidence="2">
    <location>
        <position position="102"/>
    </location>
</feature>
<gene>
    <name evidence="2" type="ORF">Micbo1qcDRAFT_159404</name>
</gene>
<dbReference type="InParanoid" id="A0A136JAY5"/>
<dbReference type="EMBL" id="KQ964247">
    <property type="protein sequence ID" value="KXJ94302.1"/>
    <property type="molecule type" value="Genomic_DNA"/>
</dbReference>
<feature type="signal peptide" evidence="1">
    <location>
        <begin position="1"/>
        <end position="19"/>
    </location>
</feature>
<keyword evidence="3" id="KW-1185">Reference proteome</keyword>
<keyword evidence="1" id="KW-0732">Signal</keyword>
<evidence type="ECO:0000256" key="1">
    <source>
        <dbReference type="SAM" id="SignalP"/>
    </source>
</evidence>
<name>A0A136JAY5_9PEZI</name>
<dbReference type="Proteomes" id="UP000070501">
    <property type="component" value="Unassembled WGS sequence"/>
</dbReference>
<sequence>MKPLSIFTFILFYILEWQSRILETGQMDYISNPQGASPEKSSIRLCVRTPPPRLSHDDICSDTKHVTCLAPSAPMIRPADVDTKGAVHSEIGGTQLLGILAG</sequence>
<dbReference type="AlphaFoldDB" id="A0A136JAY5"/>
<feature type="chain" id="PRO_5007293676" evidence="1">
    <location>
        <begin position="20"/>
        <end position="102"/>
    </location>
</feature>
<evidence type="ECO:0000313" key="3">
    <source>
        <dbReference type="Proteomes" id="UP000070501"/>
    </source>
</evidence>